<feature type="domain" description="PKD" evidence="6">
    <location>
        <begin position="655"/>
        <end position="709"/>
    </location>
</feature>
<dbReference type="GO" id="GO:0005886">
    <property type="term" value="C:plasma membrane"/>
    <property type="evidence" value="ECO:0007669"/>
    <property type="project" value="TreeGrafter"/>
</dbReference>
<dbReference type="RefSeq" id="WP_131850698.1">
    <property type="nucleotide sequence ID" value="NZ_SKFH01000003.1"/>
</dbReference>
<keyword evidence="4" id="KW-1133">Transmembrane helix</keyword>
<dbReference type="OrthoDB" id="7794186at2"/>
<keyword evidence="2" id="KW-0812">Transmembrane</keyword>
<keyword evidence="3" id="KW-0677">Repeat</keyword>
<organism evidence="7 8">
    <name type="scientific">Flaviaesturariibacter aridisoli</name>
    <dbReference type="NCBI Taxonomy" id="2545761"/>
    <lineage>
        <taxon>Bacteria</taxon>
        <taxon>Pseudomonadati</taxon>
        <taxon>Bacteroidota</taxon>
        <taxon>Chitinophagia</taxon>
        <taxon>Chitinophagales</taxon>
        <taxon>Chitinophagaceae</taxon>
        <taxon>Flaviaestuariibacter</taxon>
    </lineage>
</organism>
<dbReference type="InterPro" id="IPR000601">
    <property type="entry name" value="PKD_dom"/>
</dbReference>
<dbReference type="Gene3D" id="2.60.40.10">
    <property type="entry name" value="Immunoglobulins"/>
    <property type="match status" value="11"/>
</dbReference>
<dbReference type="CDD" id="cd00146">
    <property type="entry name" value="PKD"/>
    <property type="match status" value="5"/>
</dbReference>
<reference evidence="7 8" key="1">
    <citation type="submission" date="2019-03" db="EMBL/GenBank/DDBJ databases">
        <authorList>
            <person name="Kim M.K.M."/>
        </authorList>
    </citation>
    <scope>NUCLEOTIDE SEQUENCE [LARGE SCALE GENOMIC DNA]</scope>
    <source>
        <strain evidence="7 8">17J68-15</strain>
    </source>
</reference>
<sequence length="2200" mass="227815">MKKIFILLLGVLLSVYGIAQSARTRAPRGSVAPASTQRLPADSFTWSGYQPVAGICPGGTLTIHATHFPAGATFQWTRNGAPIPGATRDSLVTGTPGDVSVEVTDGATTYFWPVLQVTAFSSPVPSFSAAPDGQCSTTPIQFTNNTAGANTYLWNFNDPNAGLDSVSTGVNPLHFFLGGPLGGAQTFNVSLTATNTEGCPATVSQSVHTNSPSTNLGGSGLTSFNGQPVFTSCTSTGATLTFINNSTTTGTNTDYVILWGDNSTNFTPNATFTSVNHTYAPGTYTLAFAVTGAGGCRDTGYYGVYIGSNPAVGLSNPGNTVTCSESSLTFPITSTGSNSPGTSYTVAFNDGSAPQVFNHPAPANVTHNFLISSCNTTSTSGSTSYPNSFSATIRATNPCGSSSASIVPIYVSKKPVPILNVGPSDVVCTNVPVTVSNASGNMQSVSNGVCSPGKVVWKISPATGYTVTGVLGNDLNSPDPGVWTSGNTTLNIVFNTPGTYRVRMLVGNTSLCPIDSIDQVICVNGHPTADFTLSASAGCAPFNVTSVNASVPAFCNPNRYDWTVSYSNTTGCTPSASNWSFANSSNTNSTNPEFTFTNPGVYTVQLVTTPPGNTCFATSTQTVTVKTKPTVDWQPLAPICQGQFSPVATVNDCFASTPSTYLWTFNGGTPATSVSATPVADYPNTGTFNVTLDVSNECGTTSLAQPLVVNPTPTVNAPANQVVCNTSTAPATAFVSPLPGISFTWTNDNPAIGLPASGSGDVPAFIAVNTTNTPIVATITVIPSSSTCSGPARTYTITVNPTPPINAGADQIICNASSVTMQAVLAPGTTGVWDQIPSSNTTIVTPASPTTSITGLVPNATYQFRWTVTGTGICATVSDTVTILNRPLPSPASAGNDTLICDFVGGIFSSFNLQGNNPTHPWELGTWTVVAGSNTLNAAPTIVDPNQGGSLINTVGLGAGPLQGSITLQWSISNDGGCPATSDQMTITIVRRPSAGTLGPINPICFNSSASISATGYEGNIVKWRRQDAPLATNPFIDVAGNTTPNISLANLTGDVALQFIVAPVNALCLKNDTASIVLPVDGAINNSISGRIDSVCSGVSYNTGNFPATGGNGGVPSYQWQSSDDGITFTNLGTFTLSDYTFNPDHTVWLRRLVTIGTCPSISDTIKVWVEPPVTNNTITASQTICANTPPAPLAGSLPTAFGGAVTLTYQWESSSNGVNFISIPGANGQNYAPGVLNQNTWYRRIVRSNRCPTPTGGISDTVLISVTPAPVASFVPSAVQGCSPMTVTFTNNTIGTGNTYTWDFGDGSAPLVTTSGAPLPHTFTTGVLRNFTVSLSATNICGSSTQNIVLTVQPNSVDLNLTVNGNQLSGCAPHTVKFYSSSPGGTQFTWNFQDGSPSVSTINPIDSQTHVYTTPGVYNMTLRGQNNCSDTTGHITITVYAKPTAAFTPATLQACVGAPITFNNGSTGATSYQWNFGDSPATTATASPQHSYSTPGTYTVMLVAYNTNAGGLVTCTDTLRTNVQIVASQTGSMTVSGTTSTCAPFAVTFTNNTTPASSVLWDFNDGSPTSSLNTVNHTFLLAGTYNVTLTVNTPAGCQYVTTQAVTVSGPSGTLQYTGGYKCDGQSTHFEVVGGGATSYTWDMGDGSAPVTNNSSSFDYVYPNPGTYTPKVTMNSGACAYLITGSSLIRADRLRVGFTSQTVQSCGSTAITFTDTSSVFFGVVSTKWTFSNGNIVNNATTTTQTFTNSNTLHATLQVTGTSGCILTKDIDMPVTVWSNPVVTLVPPAGNQGCARQPVTFDAVINSADPIANVQWLTSNGINGTGRPFLPIFGTPGTYTADLSVSTVNGCAVNLTSPLITINPSPTVSIVDPAPICRGGSANLQANASGAANLQWSPTAGLSCTTCPNPVATPLFTTPYIVTATNAFGCSASDTAIVDVTQPITMTVLPASDSICIGDSIQLLASGATSYSWVTQATAVLSCSTCPNPVFRPLVPGIYSATVTGANSCFTQTIPITIGVGGIPEINLGPDLVLATGTVKPLVSTVTNGPIVSWLWSPATDLSCSTCPQPSVTVRQNRTYVVEGANGFGCTNTDTLTIRTVCELLQTYIPNAFSPDGDGINDVLMVRGTGIAQVKSFRVFNRWGETVYERANFAPNDPAFGWDGKVKGKVSSPDVFIYTAEVVCENGITYTYKGNVSLLK</sequence>
<protein>
    <submittedName>
        <fullName evidence="7">PKD domain-containing protein</fullName>
    </submittedName>
</protein>
<accession>A0A4R4E3U1</accession>
<feature type="domain" description="PKD" evidence="6">
    <location>
        <begin position="563"/>
        <end position="630"/>
    </location>
</feature>
<comment type="subcellular location">
    <subcellularLocation>
        <location evidence="1">Membrane</location>
        <topology evidence="1">Multi-pass membrane protein</topology>
    </subcellularLocation>
</comment>
<dbReference type="InterPro" id="IPR013783">
    <property type="entry name" value="Ig-like_fold"/>
</dbReference>
<evidence type="ECO:0000313" key="7">
    <source>
        <dbReference type="EMBL" id="TCZ74099.1"/>
    </source>
</evidence>
<dbReference type="GO" id="GO:0005261">
    <property type="term" value="F:monoatomic cation channel activity"/>
    <property type="evidence" value="ECO:0007669"/>
    <property type="project" value="TreeGrafter"/>
</dbReference>
<dbReference type="Proteomes" id="UP000295164">
    <property type="component" value="Unassembled WGS sequence"/>
</dbReference>
<dbReference type="Pfam" id="PF13585">
    <property type="entry name" value="CHU_C"/>
    <property type="match status" value="1"/>
</dbReference>
<dbReference type="SMART" id="SM00089">
    <property type="entry name" value="PKD"/>
    <property type="match status" value="13"/>
</dbReference>
<dbReference type="InterPro" id="IPR035986">
    <property type="entry name" value="PKD_dom_sf"/>
</dbReference>
<evidence type="ECO:0000256" key="5">
    <source>
        <dbReference type="ARBA" id="ARBA00023136"/>
    </source>
</evidence>
<dbReference type="PROSITE" id="PS50093">
    <property type="entry name" value="PKD"/>
    <property type="match status" value="7"/>
</dbReference>
<keyword evidence="5" id="KW-0472">Membrane</keyword>
<dbReference type="Pfam" id="PF00801">
    <property type="entry name" value="PKD"/>
    <property type="match status" value="3"/>
</dbReference>
<dbReference type="PANTHER" id="PTHR46730:SF4">
    <property type="entry name" value="POLYCYSTIC KIDNEY DISEASE PROTEIN 1-LIKE 1"/>
    <property type="match status" value="1"/>
</dbReference>
<evidence type="ECO:0000256" key="1">
    <source>
        <dbReference type="ARBA" id="ARBA00004141"/>
    </source>
</evidence>
<evidence type="ECO:0000259" key="6">
    <source>
        <dbReference type="PROSITE" id="PS50093"/>
    </source>
</evidence>
<feature type="domain" description="PKD" evidence="6">
    <location>
        <begin position="1465"/>
        <end position="1509"/>
    </location>
</feature>
<dbReference type="GO" id="GO:0006816">
    <property type="term" value="P:calcium ion transport"/>
    <property type="evidence" value="ECO:0007669"/>
    <property type="project" value="TreeGrafter"/>
</dbReference>
<dbReference type="Pfam" id="PF18911">
    <property type="entry name" value="PKD_4"/>
    <property type="match status" value="3"/>
</dbReference>
<dbReference type="SUPFAM" id="SSF49299">
    <property type="entry name" value="PKD domain"/>
    <property type="match status" value="9"/>
</dbReference>
<dbReference type="InterPro" id="IPR022409">
    <property type="entry name" value="PKD/Chitinase_dom"/>
</dbReference>
<feature type="domain" description="PKD" evidence="6">
    <location>
        <begin position="1272"/>
        <end position="1355"/>
    </location>
</feature>
<dbReference type="PANTHER" id="PTHR46730">
    <property type="entry name" value="POLYCYSTIN-1"/>
    <property type="match status" value="1"/>
</dbReference>
<proteinExistence type="predicted"/>
<evidence type="ECO:0000256" key="3">
    <source>
        <dbReference type="ARBA" id="ARBA00022737"/>
    </source>
</evidence>
<keyword evidence="8" id="KW-1185">Reference proteome</keyword>
<gene>
    <name evidence="7" type="ORF">E0486_03215</name>
</gene>
<feature type="domain" description="PKD" evidence="6">
    <location>
        <begin position="1382"/>
        <end position="1441"/>
    </location>
</feature>
<name>A0A4R4E3U1_9BACT</name>
<evidence type="ECO:0000313" key="8">
    <source>
        <dbReference type="Proteomes" id="UP000295164"/>
    </source>
</evidence>
<feature type="domain" description="PKD" evidence="6">
    <location>
        <begin position="1556"/>
        <end position="1616"/>
    </location>
</feature>
<comment type="caution">
    <text evidence="7">The sequence shown here is derived from an EMBL/GenBank/DDBJ whole genome shotgun (WGS) entry which is preliminary data.</text>
</comment>
<dbReference type="EMBL" id="SKFH01000003">
    <property type="protein sequence ID" value="TCZ74099.1"/>
    <property type="molecule type" value="Genomic_DNA"/>
</dbReference>
<evidence type="ECO:0000256" key="2">
    <source>
        <dbReference type="ARBA" id="ARBA00022692"/>
    </source>
</evidence>
<evidence type="ECO:0000256" key="4">
    <source>
        <dbReference type="ARBA" id="ARBA00022989"/>
    </source>
</evidence>
<feature type="domain" description="PKD" evidence="6">
    <location>
        <begin position="1636"/>
        <end position="1679"/>
    </location>
</feature>